<dbReference type="Proteomes" id="UP000193648">
    <property type="component" value="Unassembled WGS sequence"/>
</dbReference>
<keyword evidence="6" id="KW-0131">Cell cycle</keyword>
<evidence type="ECO:0000256" key="3">
    <source>
        <dbReference type="ARBA" id="ARBA00022454"/>
    </source>
</evidence>
<keyword evidence="4" id="KW-0779">Telomere</keyword>
<dbReference type="GO" id="GO:0140445">
    <property type="term" value="C:chromosome, telomeric repeat region"/>
    <property type="evidence" value="ECO:0007669"/>
    <property type="project" value="TreeGrafter"/>
</dbReference>
<reference evidence="9 10" key="1">
    <citation type="submission" date="2016-07" db="EMBL/GenBank/DDBJ databases">
        <title>Pervasive Adenine N6-methylation of Active Genes in Fungi.</title>
        <authorList>
            <consortium name="DOE Joint Genome Institute"/>
            <person name="Mondo S.J."/>
            <person name="Dannebaum R.O."/>
            <person name="Kuo R.C."/>
            <person name="Labutti K."/>
            <person name="Haridas S."/>
            <person name="Kuo A."/>
            <person name="Salamov A."/>
            <person name="Ahrendt S.R."/>
            <person name="Lipzen A."/>
            <person name="Sullivan W."/>
            <person name="Andreopoulos W.B."/>
            <person name="Clum A."/>
            <person name="Lindquist E."/>
            <person name="Daum C."/>
            <person name="Ramamoorthy G.K."/>
            <person name="Gryganskyi A."/>
            <person name="Culley D."/>
            <person name="Magnuson J.K."/>
            <person name="James T.Y."/>
            <person name="O'Malley M.A."/>
            <person name="Stajich J.E."/>
            <person name="Spatafora J.W."/>
            <person name="Visel A."/>
            <person name="Grigoriev I.V."/>
        </authorList>
    </citation>
    <scope>NUCLEOTIDE SEQUENCE [LARGE SCALE GENOMIC DNA]</scope>
    <source>
        <strain evidence="9 10">NRRL 3116</strain>
    </source>
</reference>
<keyword evidence="7" id="KW-0812">Transmembrane</keyword>
<dbReference type="GeneID" id="33568283"/>
<organism evidence="9 10">
    <name type="scientific">Lobosporangium transversale</name>
    <dbReference type="NCBI Taxonomy" id="64571"/>
    <lineage>
        <taxon>Eukaryota</taxon>
        <taxon>Fungi</taxon>
        <taxon>Fungi incertae sedis</taxon>
        <taxon>Mucoromycota</taxon>
        <taxon>Mortierellomycotina</taxon>
        <taxon>Mortierellomycetes</taxon>
        <taxon>Mortierellales</taxon>
        <taxon>Mortierellaceae</taxon>
        <taxon>Lobosporangium</taxon>
    </lineage>
</organism>
<name>A0A1Y2GU04_9FUNG</name>
<dbReference type="RefSeq" id="XP_021882997.1">
    <property type="nucleotide sequence ID" value="XM_022026440.1"/>
</dbReference>
<sequence length="214" mass="24181">MAIPKLIEKEYAKRIQAAKAFMKDFGTEFLEILAERFLNDNNEVYAITVWGALVTLLGKDLRKSSALSSMLKMAEKCFNSTSPTKTNIKVAAFQAWTRLIYSFAIDGHIRDEKILKLILVPLTDCFLNEKNNRVRVTCASSWVSLIYALGSKLPKHANQALFPQLRLAIEDDSENIRDLALKLIVALISNSGGQCMVLTFAIVIFKLQKNYLFR</sequence>
<proteinExistence type="predicted"/>
<feature type="transmembrane region" description="Helical" evidence="7">
    <location>
        <begin position="183"/>
        <end position="205"/>
    </location>
</feature>
<evidence type="ECO:0000256" key="4">
    <source>
        <dbReference type="ARBA" id="ARBA00022895"/>
    </source>
</evidence>
<dbReference type="OrthoDB" id="9976382at2759"/>
<protein>
    <submittedName>
        <fullName evidence="9">Rap1-interacting factor 1 N terminal-domain-containing protein</fullName>
    </submittedName>
</protein>
<evidence type="ECO:0000256" key="1">
    <source>
        <dbReference type="ARBA" id="ARBA00004123"/>
    </source>
</evidence>
<feature type="domain" description="Telomere-associated protein Rif1 N-terminal" evidence="8">
    <location>
        <begin position="22"/>
        <end position="149"/>
    </location>
</feature>
<keyword evidence="10" id="KW-1185">Reference proteome</keyword>
<accession>A0A1Y2GU04</accession>
<evidence type="ECO:0000259" key="8">
    <source>
        <dbReference type="Pfam" id="PF12231"/>
    </source>
</evidence>
<evidence type="ECO:0000313" key="10">
    <source>
        <dbReference type="Proteomes" id="UP000193648"/>
    </source>
</evidence>
<dbReference type="AlphaFoldDB" id="A0A1Y2GU04"/>
<dbReference type="InterPro" id="IPR016024">
    <property type="entry name" value="ARM-type_fold"/>
</dbReference>
<evidence type="ECO:0000256" key="5">
    <source>
        <dbReference type="ARBA" id="ARBA00023242"/>
    </source>
</evidence>
<evidence type="ECO:0000256" key="6">
    <source>
        <dbReference type="ARBA" id="ARBA00023306"/>
    </source>
</evidence>
<dbReference type="Gene3D" id="1.25.10.10">
    <property type="entry name" value="Leucine-rich Repeat Variant"/>
    <property type="match status" value="1"/>
</dbReference>
<dbReference type="PANTHER" id="PTHR22928:SF3">
    <property type="entry name" value="TELOMERE-ASSOCIATED PROTEIN RIF1"/>
    <property type="match status" value="1"/>
</dbReference>
<keyword evidence="3" id="KW-0158">Chromosome</keyword>
<keyword evidence="7" id="KW-1133">Transmembrane helix</keyword>
<dbReference type="GO" id="GO:0000723">
    <property type="term" value="P:telomere maintenance"/>
    <property type="evidence" value="ECO:0007669"/>
    <property type="project" value="TreeGrafter"/>
</dbReference>
<gene>
    <name evidence="9" type="ORF">BCR41DRAFT_369260</name>
</gene>
<dbReference type="GO" id="GO:0005634">
    <property type="term" value="C:nucleus"/>
    <property type="evidence" value="ECO:0007669"/>
    <property type="project" value="UniProtKB-SubCell"/>
</dbReference>
<dbReference type="EMBL" id="MCFF01000011">
    <property type="protein sequence ID" value="ORZ21746.1"/>
    <property type="molecule type" value="Genomic_DNA"/>
</dbReference>
<dbReference type="SUPFAM" id="SSF48371">
    <property type="entry name" value="ARM repeat"/>
    <property type="match status" value="1"/>
</dbReference>
<evidence type="ECO:0000256" key="2">
    <source>
        <dbReference type="ARBA" id="ARBA00004574"/>
    </source>
</evidence>
<dbReference type="InParanoid" id="A0A1Y2GU04"/>
<dbReference type="InterPro" id="IPR022031">
    <property type="entry name" value="Rif1_N"/>
</dbReference>
<dbReference type="Pfam" id="PF12231">
    <property type="entry name" value="Rif1_N"/>
    <property type="match status" value="1"/>
</dbReference>
<keyword evidence="5" id="KW-0539">Nucleus</keyword>
<comment type="subcellular location">
    <subcellularLocation>
        <location evidence="2">Chromosome</location>
        <location evidence="2">Telomere</location>
    </subcellularLocation>
    <subcellularLocation>
        <location evidence="1">Nucleus</location>
    </subcellularLocation>
</comment>
<comment type="caution">
    <text evidence="9">The sequence shown here is derived from an EMBL/GenBank/DDBJ whole genome shotgun (WGS) entry which is preliminary data.</text>
</comment>
<dbReference type="InterPro" id="IPR011989">
    <property type="entry name" value="ARM-like"/>
</dbReference>
<evidence type="ECO:0000256" key="7">
    <source>
        <dbReference type="SAM" id="Phobius"/>
    </source>
</evidence>
<keyword evidence="7" id="KW-0472">Membrane</keyword>
<dbReference type="PANTHER" id="PTHR22928">
    <property type="entry name" value="TELOMERE-ASSOCIATED PROTEIN RIF1"/>
    <property type="match status" value="1"/>
</dbReference>
<evidence type="ECO:0000313" key="9">
    <source>
        <dbReference type="EMBL" id="ORZ21746.1"/>
    </source>
</evidence>